<dbReference type="GO" id="GO:0033617">
    <property type="term" value="P:mitochondrial respiratory chain complex IV assembly"/>
    <property type="evidence" value="ECO:0007669"/>
    <property type="project" value="TreeGrafter"/>
</dbReference>
<keyword evidence="2" id="KW-0963">Cytoplasm</keyword>
<comment type="function">
    <text evidence="4">Required for the assembly of mitochondrial cytochrome c oxidase.</text>
</comment>
<dbReference type="EMBL" id="LK052889">
    <property type="protein sequence ID" value="CDR40224.1"/>
    <property type="molecule type" value="Genomic_DNA"/>
</dbReference>
<protein>
    <submittedName>
        <fullName evidence="7">CYFA0S04e06282g1_1</fullName>
    </submittedName>
</protein>
<evidence type="ECO:0000256" key="3">
    <source>
        <dbReference type="ARBA" id="ARBA00023157"/>
    </source>
</evidence>
<feature type="region of interest" description="Disordered" evidence="6">
    <location>
        <begin position="76"/>
        <end position="109"/>
    </location>
</feature>
<comment type="similarity">
    <text evidence="5">Belongs to the COX19 family.</text>
</comment>
<dbReference type="PhylomeDB" id="A0A061ARM7"/>
<keyword evidence="3" id="KW-1015">Disulfide bond</keyword>
<reference evidence="7" key="1">
    <citation type="journal article" date="2014" name="Genome Announc.">
        <title>Genome sequence of the yeast Cyberlindnera fabianii (Hansenula fabianii).</title>
        <authorList>
            <person name="Freel K.C."/>
            <person name="Sarilar V."/>
            <person name="Neuveglise C."/>
            <person name="Devillers H."/>
            <person name="Friedrich A."/>
            <person name="Schacherer J."/>
        </authorList>
    </citation>
    <scope>NUCLEOTIDE SEQUENCE</scope>
    <source>
        <strain evidence="7">YJS4271</strain>
    </source>
</reference>
<feature type="compositionally biased region" description="Basic and acidic residues" evidence="6">
    <location>
        <begin position="76"/>
        <end position="89"/>
    </location>
</feature>
<dbReference type="OrthoDB" id="268594at2759"/>
<evidence type="ECO:0000256" key="6">
    <source>
        <dbReference type="SAM" id="MobiDB-lite"/>
    </source>
</evidence>
<dbReference type="PANTHER" id="PTHR21107">
    <property type="entry name" value="CYTOCHROME C OXIDASE ASSEMBLY PROTEIN COX19"/>
    <property type="match status" value="1"/>
</dbReference>
<evidence type="ECO:0000313" key="7">
    <source>
        <dbReference type="EMBL" id="CDR40224.1"/>
    </source>
</evidence>
<feature type="compositionally biased region" description="Low complexity" evidence="6">
    <location>
        <begin position="90"/>
        <end position="103"/>
    </location>
</feature>
<feature type="region of interest" description="Disordered" evidence="6">
    <location>
        <begin position="1"/>
        <end position="26"/>
    </location>
</feature>
<evidence type="ECO:0000256" key="4">
    <source>
        <dbReference type="ARBA" id="ARBA00037279"/>
    </source>
</evidence>
<organism evidence="7">
    <name type="scientific">Cyberlindnera fabianii</name>
    <name type="common">Yeast</name>
    <name type="synonym">Hansenula fabianii</name>
    <dbReference type="NCBI Taxonomy" id="36022"/>
    <lineage>
        <taxon>Eukaryota</taxon>
        <taxon>Fungi</taxon>
        <taxon>Dikarya</taxon>
        <taxon>Ascomycota</taxon>
        <taxon>Saccharomycotina</taxon>
        <taxon>Saccharomycetes</taxon>
        <taxon>Phaffomycetales</taxon>
        <taxon>Phaffomycetaceae</taxon>
        <taxon>Cyberlindnera</taxon>
    </lineage>
</organism>
<proteinExistence type="inferred from homology"/>
<comment type="subcellular location">
    <subcellularLocation>
        <location evidence="1">Cytoplasm</location>
    </subcellularLocation>
</comment>
<dbReference type="GO" id="GO:0005758">
    <property type="term" value="C:mitochondrial intermembrane space"/>
    <property type="evidence" value="ECO:0007669"/>
    <property type="project" value="TreeGrafter"/>
</dbReference>
<sequence>MSGAPGNSFANFNPTPPERGSFPLDHDHECSSIMAEYLNCLKLVEGNNALNCRLLAKKYLGCRMDNQLMDRDEWKNLGLPDDQKEKALKTETISSTTTTTTTTGADGKV</sequence>
<evidence type="ECO:0000256" key="5">
    <source>
        <dbReference type="ARBA" id="ARBA00038223"/>
    </source>
</evidence>
<name>A0A061ARM7_CYBFA</name>
<dbReference type="InterPro" id="IPR051383">
    <property type="entry name" value="COX19"/>
</dbReference>
<dbReference type="PROSITE" id="PS51808">
    <property type="entry name" value="CHCH"/>
    <property type="match status" value="1"/>
</dbReference>
<evidence type="ECO:0000256" key="1">
    <source>
        <dbReference type="ARBA" id="ARBA00004496"/>
    </source>
</evidence>
<evidence type="ECO:0000256" key="2">
    <source>
        <dbReference type="ARBA" id="ARBA00022490"/>
    </source>
</evidence>
<accession>A0A061ARM7</accession>
<dbReference type="PANTHER" id="PTHR21107:SF2">
    <property type="entry name" value="CYTOCHROME C OXIDASE ASSEMBLY PROTEIN COX19"/>
    <property type="match status" value="1"/>
</dbReference>
<dbReference type="VEuPathDB" id="FungiDB:BON22_2532"/>
<dbReference type="AlphaFoldDB" id="A0A061ARM7"/>
<gene>
    <name evidence="7" type="ORF">CYFA0S_04e06282g</name>
</gene>